<gene>
    <name evidence="1" type="ORF">D4A81_01285</name>
</gene>
<evidence type="ECO:0000313" key="2">
    <source>
        <dbReference type="Proteomes" id="UP000265562"/>
    </source>
</evidence>
<keyword evidence="2" id="KW-1185">Reference proteome</keyword>
<dbReference type="Proteomes" id="UP000265562">
    <property type="component" value="Chromosome"/>
</dbReference>
<protein>
    <submittedName>
        <fullName evidence="1">Uncharacterized protein</fullName>
    </submittedName>
</protein>
<proteinExistence type="predicted"/>
<dbReference type="PANTHER" id="PTHR41368:SF1">
    <property type="entry name" value="PROTEIN YGHO"/>
    <property type="match status" value="1"/>
</dbReference>
<dbReference type="PANTHER" id="PTHR41368">
    <property type="entry name" value="PROTEIN YGHO"/>
    <property type="match status" value="1"/>
</dbReference>
<name>A0A385PXH5_9FIRM</name>
<accession>A0A385PXH5</accession>
<sequence>MSEITVIIVKKNKDKELFLRFPSKIYDDKHIMQDKVFEREILENTNILCKGVKIIPLIAKNKKDEVLARCLLSLYEDDIAYIGFFESVNNSEVVKELLKTAESIAREEGKNKILGPIDLSFWARYRFCTSEDLPYIGEPANKGYYKELWEENGFQVFEEYFSNFFDVADESFDSEKARKRLWDAKDEGYIFTHPNVDNFEKYLRDIYPVLMEGYKDFCGFKMISEEDFVKLYSPLKMVIDPEMVFLAYKDDILKGFLICLPDYGNLLCKARTPALLLKVMNIKAHAKRYVLLYMGVKRDCLGLGSALSQQVVDMLKVKKASGISALIHAGKASGGYFKDKIKEQRKYVMLEKML</sequence>
<evidence type="ECO:0000313" key="1">
    <source>
        <dbReference type="EMBL" id="AYA98676.1"/>
    </source>
</evidence>
<organism evidence="1 2">
    <name type="scientific">Lachnoanaerobaculum umeaense</name>
    <dbReference type="NCBI Taxonomy" id="617123"/>
    <lineage>
        <taxon>Bacteria</taxon>
        <taxon>Bacillati</taxon>
        <taxon>Bacillota</taxon>
        <taxon>Clostridia</taxon>
        <taxon>Lachnospirales</taxon>
        <taxon>Lachnospiraceae</taxon>
        <taxon>Lachnoanaerobaculum</taxon>
    </lineage>
</organism>
<dbReference type="KEGG" id="lua:D4A81_01285"/>
<dbReference type="SUPFAM" id="SSF55729">
    <property type="entry name" value="Acyl-CoA N-acyltransferases (Nat)"/>
    <property type="match status" value="1"/>
</dbReference>
<dbReference type="RefSeq" id="WP_111523849.1">
    <property type="nucleotide sequence ID" value="NZ_CP032364.1"/>
</dbReference>
<dbReference type="AlphaFoldDB" id="A0A385PXH5"/>
<dbReference type="InterPro" id="IPR039968">
    <property type="entry name" value="BcerS-like"/>
</dbReference>
<dbReference type="OrthoDB" id="2023340at2"/>
<dbReference type="InterPro" id="IPR016181">
    <property type="entry name" value="Acyl_CoA_acyltransferase"/>
</dbReference>
<reference evidence="1 2" key="1">
    <citation type="submission" date="2018-09" db="EMBL/GenBank/DDBJ databases">
        <title>Genome sequencing of Lachnoanaerobaculum umeaense DSM 23576.</title>
        <authorList>
            <person name="Kook J.-K."/>
            <person name="Park S.-N."/>
            <person name="Lim Y.K."/>
        </authorList>
    </citation>
    <scope>NUCLEOTIDE SEQUENCE [LARGE SCALE GENOMIC DNA]</scope>
    <source>
        <strain evidence="2">DSM 23576 \ CCUG 58757</strain>
    </source>
</reference>
<dbReference type="EMBL" id="CP032364">
    <property type="protein sequence ID" value="AYA98676.1"/>
    <property type="molecule type" value="Genomic_DNA"/>
</dbReference>